<dbReference type="AlphaFoldDB" id="A0A8H7UW55"/>
<dbReference type="GO" id="GO:0005524">
    <property type="term" value="F:ATP binding"/>
    <property type="evidence" value="ECO:0007669"/>
    <property type="project" value="UniProtKB-UniRule"/>
</dbReference>
<evidence type="ECO:0000313" key="15">
    <source>
        <dbReference type="EMBL" id="KAG2197915.1"/>
    </source>
</evidence>
<keyword evidence="6" id="KW-0808">Transferase</keyword>
<keyword evidence="5" id="KW-0597">Phosphoprotein</keyword>
<feature type="region of interest" description="Disordered" evidence="13">
    <location>
        <begin position="123"/>
        <end position="209"/>
    </location>
</feature>
<accession>A0A8H7UW55</accession>
<keyword evidence="8" id="KW-0418">Kinase</keyword>
<dbReference type="PANTHER" id="PTHR24346">
    <property type="entry name" value="MAP/MICROTUBULE AFFINITY-REGULATING KINASE"/>
    <property type="match status" value="1"/>
</dbReference>
<feature type="region of interest" description="Disordered" evidence="13">
    <location>
        <begin position="597"/>
        <end position="650"/>
    </location>
</feature>
<evidence type="ECO:0000256" key="9">
    <source>
        <dbReference type="ARBA" id="ARBA00022840"/>
    </source>
</evidence>
<evidence type="ECO:0000313" key="16">
    <source>
        <dbReference type="Proteomes" id="UP000650833"/>
    </source>
</evidence>
<dbReference type="GO" id="GO:0005634">
    <property type="term" value="C:nucleus"/>
    <property type="evidence" value="ECO:0007669"/>
    <property type="project" value="TreeGrafter"/>
</dbReference>
<proteinExistence type="predicted"/>
<dbReference type="FunFam" id="3.30.200.20:FF:000314">
    <property type="entry name" value="Serine/threonine protein kinase"/>
    <property type="match status" value="1"/>
</dbReference>
<dbReference type="SUPFAM" id="SSF56112">
    <property type="entry name" value="Protein kinase-like (PK-like)"/>
    <property type="match status" value="1"/>
</dbReference>
<evidence type="ECO:0000256" key="2">
    <source>
        <dbReference type="ARBA" id="ARBA00012513"/>
    </source>
</evidence>
<protein>
    <recommendedName>
        <fullName evidence="2">non-specific serine/threonine protein kinase</fullName>
        <ecNumber evidence="2">2.7.11.1</ecNumber>
    </recommendedName>
</protein>
<dbReference type="InterPro" id="IPR017441">
    <property type="entry name" value="Protein_kinase_ATP_BS"/>
</dbReference>
<name>A0A8H7UW55_9FUNG</name>
<feature type="compositionally biased region" description="Low complexity" evidence="13">
    <location>
        <begin position="158"/>
        <end position="169"/>
    </location>
</feature>
<dbReference type="InterPro" id="IPR000719">
    <property type="entry name" value="Prot_kinase_dom"/>
</dbReference>
<dbReference type="InterPro" id="IPR011009">
    <property type="entry name" value="Kinase-like_dom_sf"/>
</dbReference>
<dbReference type="Gene3D" id="1.10.510.10">
    <property type="entry name" value="Transferase(Phosphotransferase) domain 1"/>
    <property type="match status" value="1"/>
</dbReference>
<comment type="catalytic activity">
    <reaction evidence="10">
        <text>L-threonyl-[protein] + ATP = O-phospho-L-threonyl-[protein] + ADP + H(+)</text>
        <dbReference type="Rhea" id="RHEA:46608"/>
        <dbReference type="Rhea" id="RHEA-COMP:11060"/>
        <dbReference type="Rhea" id="RHEA-COMP:11605"/>
        <dbReference type="ChEBI" id="CHEBI:15378"/>
        <dbReference type="ChEBI" id="CHEBI:30013"/>
        <dbReference type="ChEBI" id="CHEBI:30616"/>
        <dbReference type="ChEBI" id="CHEBI:61977"/>
        <dbReference type="ChEBI" id="CHEBI:456216"/>
        <dbReference type="EC" id="2.7.11.1"/>
    </reaction>
</comment>
<feature type="compositionally biased region" description="Polar residues" evidence="13">
    <location>
        <begin position="170"/>
        <end position="195"/>
    </location>
</feature>
<feature type="compositionally biased region" description="Acidic residues" evidence="13">
    <location>
        <begin position="196"/>
        <end position="209"/>
    </location>
</feature>
<dbReference type="PROSITE" id="PS00107">
    <property type="entry name" value="PROTEIN_KINASE_ATP"/>
    <property type="match status" value="1"/>
</dbReference>
<evidence type="ECO:0000256" key="8">
    <source>
        <dbReference type="ARBA" id="ARBA00022777"/>
    </source>
</evidence>
<evidence type="ECO:0000256" key="5">
    <source>
        <dbReference type="ARBA" id="ARBA00022553"/>
    </source>
</evidence>
<dbReference type="SMART" id="SM00220">
    <property type="entry name" value="S_TKc"/>
    <property type="match status" value="1"/>
</dbReference>
<dbReference type="Proteomes" id="UP000650833">
    <property type="component" value="Unassembled WGS sequence"/>
</dbReference>
<comment type="catalytic activity">
    <reaction evidence="11">
        <text>L-seryl-[protein] + ATP = O-phospho-L-seryl-[protein] + ADP + H(+)</text>
        <dbReference type="Rhea" id="RHEA:17989"/>
        <dbReference type="Rhea" id="RHEA-COMP:9863"/>
        <dbReference type="Rhea" id="RHEA-COMP:11604"/>
        <dbReference type="ChEBI" id="CHEBI:15378"/>
        <dbReference type="ChEBI" id="CHEBI:29999"/>
        <dbReference type="ChEBI" id="CHEBI:30616"/>
        <dbReference type="ChEBI" id="CHEBI:83421"/>
        <dbReference type="ChEBI" id="CHEBI:456216"/>
        <dbReference type="EC" id="2.7.11.1"/>
    </reaction>
</comment>
<dbReference type="GO" id="GO:0035556">
    <property type="term" value="P:intracellular signal transduction"/>
    <property type="evidence" value="ECO:0007669"/>
    <property type="project" value="TreeGrafter"/>
</dbReference>
<dbReference type="GO" id="GO:0045719">
    <property type="term" value="P:negative regulation of glycogen biosynthetic process"/>
    <property type="evidence" value="ECO:0007669"/>
    <property type="project" value="TreeGrafter"/>
</dbReference>
<dbReference type="PROSITE" id="PS50011">
    <property type="entry name" value="PROTEIN_KINASE_DOM"/>
    <property type="match status" value="1"/>
</dbReference>
<dbReference type="EC" id="2.7.11.1" evidence="2"/>
<dbReference type="GO" id="GO:0004674">
    <property type="term" value="F:protein serine/threonine kinase activity"/>
    <property type="evidence" value="ECO:0007669"/>
    <property type="project" value="UniProtKB-KW"/>
</dbReference>
<dbReference type="GO" id="GO:0005829">
    <property type="term" value="C:cytosol"/>
    <property type="evidence" value="ECO:0007669"/>
    <property type="project" value="TreeGrafter"/>
</dbReference>
<comment type="caution">
    <text evidence="15">The sequence shown here is derived from an EMBL/GenBank/DDBJ whole genome shotgun (WGS) entry which is preliminary data.</text>
</comment>
<dbReference type="Gene3D" id="3.30.450.20">
    <property type="entry name" value="PAS domain"/>
    <property type="match status" value="1"/>
</dbReference>
<sequence>MEFNSIKNQHVGHTTSLLSTVDNVISSKKTRRKTNNNNNNDDDDIDDVDELIPAAEGLLRLREDDHHHVDHNEESLHSFRFSSFNTFSIREELLQKKKRLHGTLPGHYATSDLVKGNRIKTKTVGSPISSKNHFRRPTNLPPLVESSSPPQPPPPQPTATTTTTTITTTKSISNCSSRQSTNTNVSAKYNNTPPTTEDEEEYEEDDDEEDSYVPHLHNRLKQQNQAILTTYDDWRIILTNSIAQDVLVSHLHHKMNEEQKLILVGKSVMDLIEPSYQNRLKSIIVKRKNELKRRDAENHGSGGGMVLVCGNVIPIIKLDGTKSSASLWLKEKINESGSSVFIWIFEEVYESSITLTVDKEQGIIESILCEQGVQDLYDYNPNDIIGKKLDILVPSLQQQNWQENINKLRFFGSQTKRGAQFPIIVRLLDEFTVQITSMPVIAGLMTIKSDGIIEGCNDIFVKYLFGFSQQELVLQKNISQLLPQFPTLLENLKRDDLLQQGLIINNIICRKLLPLPQQQQVMVNKRLLTHTPNNQPLPILVAIHRDGTPFEVQLQLKLVESSTTTSTTEEYALWISFDREIAFKRFGHNHLISQAPPEKEKITYSPTRTIRVIPPSENNKRSPSVISTSHDDMPQAPPPQQQEGKEKKLLQQQQQQITKSTNTQEITYSAQTKSTCIDDYVILDSLGQGAYGLVKLAVKRNDPSQTKVVIKYVIKSRILVDCWTRDRKLGTVPVEIHILHTLKKFPHENLGDMIDYFEDDDHYYIVMGLHGVGMDLFDYIELNDHGIPEPEIRRIFKQIALGVCHLHDHNIVHRDIKDENVVLDQQFGGLRLIDFGSAAYLKPGRKYETFVGTLDYAAPEILRGHTYSGKPQDVWALGILLFTLVYRENPFYDIDEIMGRELRIPFVLSEGSVDLISKMLERDVDKRIDIHKVLAHPWLLKK</sequence>
<dbReference type="PROSITE" id="PS00108">
    <property type="entry name" value="PROTEIN_KINASE_ST"/>
    <property type="match status" value="1"/>
</dbReference>
<evidence type="ECO:0000256" key="7">
    <source>
        <dbReference type="ARBA" id="ARBA00022741"/>
    </source>
</evidence>
<reference evidence="15" key="1">
    <citation type="submission" date="2020-12" db="EMBL/GenBank/DDBJ databases">
        <title>Metabolic potential, ecology and presence of endohyphal bacteria is reflected in genomic diversity of Mucoromycotina.</title>
        <authorList>
            <person name="Muszewska A."/>
            <person name="Okrasinska A."/>
            <person name="Steczkiewicz K."/>
            <person name="Drgas O."/>
            <person name="Orlowska M."/>
            <person name="Perlinska-Lenart U."/>
            <person name="Aleksandrzak-Piekarczyk T."/>
            <person name="Szatraj K."/>
            <person name="Zielenkiewicz U."/>
            <person name="Pilsyk S."/>
            <person name="Malc E."/>
            <person name="Mieczkowski P."/>
            <person name="Kruszewska J.S."/>
            <person name="Biernat P."/>
            <person name="Pawlowska J."/>
        </authorList>
    </citation>
    <scope>NUCLEOTIDE SEQUENCE</scope>
    <source>
        <strain evidence="15">CBS 226.32</strain>
    </source>
</reference>
<evidence type="ECO:0000256" key="13">
    <source>
        <dbReference type="SAM" id="MobiDB-lite"/>
    </source>
</evidence>
<keyword evidence="3" id="KW-0963">Cytoplasm</keyword>
<keyword evidence="16" id="KW-1185">Reference proteome</keyword>
<comment type="subcellular location">
    <subcellularLocation>
        <location evidence="1">Cytoplasm</location>
    </subcellularLocation>
</comment>
<feature type="binding site" evidence="12">
    <location>
        <position position="715"/>
    </location>
    <ligand>
        <name>ATP</name>
        <dbReference type="ChEBI" id="CHEBI:30616"/>
    </ligand>
</feature>
<keyword evidence="9 12" id="KW-0067">ATP-binding</keyword>
<evidence type="ECO:0000259" key="14">
    <source>
        <dbReference type="PROSITE" id="PS50011"/>
    </source>
</evidence>
<dbReference type="OrthoDB" id="10252171at2759"/>
<evidence type="ECO:0000256" key="4">
    <source>
        <dbReference type="ARBA" id="ARBA00022527"/>
    </source>
</evidence>
<dbReference type="InterPro" id="IPR008271">
    <property type="entry name" value="Ser/Thr_kinase_AS"/>
</dbReference>
<evidence type="ECO:0000256" key="1">
    <source>
        <dbReference type="ARBA" id="ARBA00004496"/>
    </source>
</evidence>
<evidence type="ECO:0000256" key="3">
    <source>
        <dbReference type="ARBA" id="ARBA00022490"/>
    </source>
</evidence>
<organism evidence="15 16">
    <name type="scientific">Mucor plumbeus</name>
    <dbReference type="NCBI Taxonomy" id="97098"/>
    <lineage>
        <taxon>Eukaryota</taxon>
        <taxon>Fungi</taxon>
        <taxon>Fungi incertae sedis</taxon>
        <taxon>Mucoromycota</taxon>
        <taxon>Mucoromycotina</taxon>
        <taxon>Mucoromycetes</taxon>
        <taxon>Mucorales</taxon>
        <taxon>Mucorineae</taxon>
        <taxon>Mucoraceae</taxon>
        <taxon>Mucor</taxon>
    </lineage>
</organism>
<evidence type="ECO:0000256" key="6">
    <source>
        <dbReference type="ARBA" id="ARBA00022679"/>
    </source>
</evidence>
<dbReference type="EMBL" id="JAEPRC010000409">
    <property type="protein sequence ID" value="KAG2197915.1"/>
    <property type="molecule type" value="Genomic_DNA"/>
</dbReference>
<dbReference type="FunFam" id="1.10.510.10:FF:000320">
    <property type="entry name" value="Serine/threonine protein kinase"/>
    <property type="match status" value="1"/>
</dbReference>
<feature type="region of interest" description="Disordered" evidence="13">
    <location>
        <begin position="28"/>
        <end position="47"/>
    </location>
</feature>
<dbReference type="Gene3D" id="3.30.200.20">
    <property type="entry name" value="Phosphorylase Kinase, domain 1"/>
    <property type="match status" value="1"/>
</dbReference>
<keyword evidence="4" id="KW-0723">Serine/threonine-protein kinase</keyword>
<dbReference type="PANTHER" id="PTHR24346:SF51">
    <property type="entry name" value="PAS DOMAIN-CONTAINING SERINE_THREONINE-PROTEIN KINASE"/>
    <property type="match status" value="1"/>
</dbReference>
<feature type="domain" description="Protein kinase" evidence="14">
    <location>
        <begin position="680"/>
        <end position="939"/>
    </location>
</feature>
<keyword evidence="7 12" id="KW-0547">Nucleotide-binding</keyword>
<evidence type="ECO:0000256" key="12">
    <source>
        <dbReference type="PROSITE-ProRule" id="PRU10141"/>
    </source>
</evidence>
<evidence type="ECO:0000256" key="10">
    <source>
        <dbReference type="ARBA" id="ARBA00047899"/>
    </source>
</evidence>
<evidence type="ECO:0000256" key="11">
    <source>
        <dbReference type="ARBA" id="ARBA00048679"/>
    </source>
</evidence>
<dbReference type="Pfam" id="PF00069">
    <property type="entry name" value="Pkinase"/>
    <property type="match status" value="1"/>
</dbReference>
<gene>
    <name evidence="15" type="ORF">INT46_003580</name>
</gene>